<dbReference type="InterPro" id="IPR035421">
    <property type="entry name" value="Terminase_6C"/>
</dbReference>
<dbReference type="EMBL" id="LR797150">
    <property type="protein sequence ID" value="CAB4189834.1"/>
    <property type="molecule type" value="Genomic_DNA"/>
</dbReference>
<dbReference type="Pfam" id="PF17289">
    <property type="entry name" value="Terminase_6C"/>
    <property type="match status" value="1"/>
</dbReference>
<dbReference type="Pfam" id="PF03237">
    <property type="entry name" value="Terminase_6N"/>
    <property type="match status" value="1"/>
</dbReference>
<keyword evidence="2" id="KW-0547">Nucleotide-binding</keyword>
<evidence type="ECO:0000256" key="3">
    <source>
        <dbReference type="ARBA" id="ARBA00022840"/>
    </source>
</evidence>
<dbReference type="SUPFAM" id="SSF51294">
    <property type="entry name" value="Hedgehog/intein (Hint) domain"/>
    <property type="match status" value="1"/>
</dbReference>
<proteinExistence type="predicted"/>
<evidence type="ECO:0000313" key="8">
    <source>
        <dbReference type="EMBL" id="CAB4176913.1"/>
    </source>
</evidence>
<evidence type="ECO:0000256" key="2">
    <source>
        <dbReference type="ARBA" id="ARBA00022741"/>
    </source>
</evidence>
<gene>
    <name evidence="9" type="ORF">UFOVP1204_27</name>
    <name evidence="7" type="ORF">UFOVP473_74</name>
    <name evidence="8" type="ORF">UFOVP983_74</name>
</gene>
<feature type="region of interest" description="Disordered" evidence="5">
    <location>
        <begin position="778"/>
        <end position="801"/>
    </location>
</feature>
<dbReference type="InterPro" id="IPR027417">
    <property type="entry name" value="P-loop_NTPase"/>
</dbReference>
<dbReference type="Gene3D" id="3.30.420.240">
    <property type="match status" value="1"/>
</dbReference>
<keyword evidence="4" id="KW-0231">Viral genome packaging</keyword>
<dbReference type="PROSITE" id="PS50818">
    <property type="entry name" value="INTEIN_C_TER"/>
    <property type="match status" value="1"/>
</dbReference>
<dbReference type="GO" id="GO:0016539">
    <property type="term" value="P:intein-mediated protein splicing"/>
    <property type="evidence" value="ECO:0007669"/>
    <property type="project" value="InterPro"/>
</dbReference>
<feature type="domain" description="Terminase large subunit gp17-like C-terminal" evidence="6">
    <location>
        <begin position="362"/>
        <end position="455"/>
    </location>
</feature>
<dbReference type="EMBL" id="LR796939">
    <property type="protein sequence ID" value="CAB4176913.1"/>
    <property type="molecule type" value="Genomic_DNA"/>
</dbReference>
<dbReference type="InterPro" id="IPR006141">
    <property type="entry name" value="Intein_N"/>
</dbReference>
<feature type="compositionally biased region" description="Pro residues" evidence="5">
    <location>
        <begin position="791"/>
        <end position="801"/>
    </location>
</feature>
<dbReference type="Gene3D" id="2.170.16.10">
    <property type="entry name" value="Hedgehog/Intein (Hint) domain"/>
    <property type="match status" value="2"/>
</dbReference>
<sequence>MVELDIEAIRAGLMGKPLDERCRLAWRLKWELNRLPHQIAPLGDWTIWLMLAGRGAGKTRSSAETLGGWAVDNPNTRWLVSAPTYSDLVHTCFEGESGLLNVIPRHFIVQTNSGSLWNKSDTELKLTNGSIIKGVSAENPERFRGGNYHGGWLDEYAAWMYARESFDNLILSLRLGDHPKLVISTTPKPKAEIRTLLKREGKDVVVTRASTYDNLKNLAPTFREQILQYEGTQIGRQEIHAEVLDPEEHGIIRRSWFKLWPAGKELPQFHFIVMSLDTAFTEKTRDKKTGDRDPTACTVWGLFRENGKEGILLLDCWEAMLGMPELIERVPKEMKQHYGKQDKPLIKSMFGPSLLAQQQGRKPDVLIIEDKGSGISLRQMLSREGIHAYAYNPGRAKKVERLHAVSHLFANGLIWVVESENKPGHPRTWAEPMIAQICAFSGEGTTDHDDFVDSCLVGETFVLMADGTEKRIDEVVAGDFVQTPEGPCRVTVSCTTGIKPIWRIEFNDSHLEGSFNHPIYVDGEWKPLALLRPFDTLSTPQTNTRSSPWRSLKKMMSALSQFISTATNTTDTRTARTSPINDTLHDQSTGYIGTFGSSITGQFQSDTMSTTKMETRSTTTSRILSASMPTSITKAIKAHAQSLTNLRGRLLIWRPFATRLRRGTLPPRDLLGIPNTPSIQFAPPEQQSPSVNVAMTEHANGAAGHSYHKAPAKSFARLLAKLKNPGSVVVSKSRSTHTMRRVYNLTVERAECFYANGILTHNCSQALRLIADRNLVTVREPEPQTETTRAPQPPKPNPYAA</sequence>
<keyword evidence="3" id="KW-0067">ATP-binding</keyword>
<name>A0A6J5MKC2_9CAUD</name>
<reference evidence="7" key="1">
    <citation type="submission" date="2020-04" db="EMBL/GenBank/DDBJ databases">
        <authorList>
            <person name="Chiriac C."/>
            <person name="Salcher M."/>
            <person name="Ghai R."/>
            <person name="Kavagutti S V."/>
        </authorList>
    </citation>
    <scope>NUCLEOTIDE SEQUENCE</scope>
</reference>
<accession>A0A6J5MKC2</accession>
<evidence type="ECO:0000313" key="7">
    <source>
        <dbReference type="EMBL" id="CAB4145963.1"/>
    </source>
</evidence>
<keyword evidence="1" id="KW-1188">Viral release from host cell</keyword>
<dbReference type="CDD" id="cd00081">
    <property type="entry name" value="Hint"/>
    <property type="match status" value="1"/>
</dbReference>
<evidence type="ECO:0000256" key="1">
    <source>
        <dbReference type="ARBA" id="ARBA00022612"/>
    </source>
</evidence>
<dbReference type="EMBL" id="LR796459">
    <property type="protein sequence ID" value="CAB4145963.1"/>
    <property type="molecule type" value="Genomic_DNA"/>
</dbReference>
<dbReference type="GO" id="GO:0005524">
    <property type="term" value="F:ATP binding"/>
    <property type="evidence" value="ECO:0007669"/>
    <property type="project" value="UniProtKB-KW"/>
</dbReference>
<evidence type="ECO:0000256" key="5">
    <source>
        <dbReference type="SAM" id="MobiDB-lite"/>
    </source>
</evidence>
<dbReference type="Gene3D" id="3.40.50.300">
    <property type="entry name" value="P-loop containing nucleotide triphosphate hydrolases"/>
    <property type="match status" value="1"/>
</dbReference>
<evidence type="ECO:0000259" key="6">
    <source>
        <dbReference type="Pfam" id="PF17289"/>
    </source>
</evidence>
<dbReference type="InterPro" id="IPR030934">
    <property type="entry name" value="Intein_C"/>
</dbReference>
<organism evidence="7">
    <name type="scientific">uncultured Caudovirales phage</name>
    <dbReference type="NCBI Taxonomy" id="2100421"/>
    <lineage>
        <taxon>Viruses</taxon>
        <taxon>Duplodnaviria</taxon>
        <taxon>Heunggongvirae</taxon>
        <taxon>Uroviricota</taxon>
        <taxon>Caudoviricetes</taxon>
        <taxon>Peduoviridae</taxon>
        <taxon>Maltschvirus</taxon>
        <taxon>Maltschvirus maltsch</taxon>
    </lineage>
</organism>
<evidence type="ECO:0000313" key="9">
    <source>
        <dbReference type="EMBL" id="CAB4189834.1"/>
    </source>
</evidence>
<dbReference type="NCBIfam" id="TIGR01443">
    <property type="entry name" value="intein_Cterm"/>
    <property type="match status" value="1"/>
</dbReference>
<dbReference type="PROSITE" id="PS50817">
    <property type="entry name" value="INTEIN_N_TER"/>
    <property type="match status" value="1"/>
</dbReference>
<protein>
    <submittedName>
        <fullName evidence="7">Intein C-terminal splicing region</fullName>
    </submittedName>
</protein>
<dbReference type="InterPro" id="IPR036844">
    <property type="entry name" value="Hint_dom_sf"/>
</dbReference>
<evidence type="ECO:0000256" key="4">
    <source>
        <dbReference type="ARBA" id="ARBA00023219"/>
    </source>
</evidence>